<evidence type="ECO:0000313" key="4">
    <source>
        <dbReference type="Proteomes" id="UP000268162"/>
    </source>
</evidence>
<feature type="region of interest" description="Disordered" evidence="1">
    <location>
        <begin position="236"/>
        <end position="270"/>
    </location>
</feature>
<feature type="compositionally biased region" description="Low complexity" evidence="1">
    <location>
        <begin position="135"/>
        <end position="149"/>
    </location>
</feature>
<accession>A0A4P9ZQC2</accession>
<evidence type="ECO:0000256" key="2">
    <source>
        <dbReference type="SAM" id="SignalP"/>
    </source>
</evidence>
<evidence type="ECO:0000313" key="3">
    <source>
        <dbReference type="EMBL" id="RKP35593.1"/>
    </source>
</evidence>
<feature type="region of interest" description="Disordered" evidence="1">
    <location>
        <begin position="134"/>
        <end position="211"/>
    </location>
</feature>
<gene>
    <name evidence="3" type="ORF">BJ085DRAFT_28261</name>
</gene>
<evidence type="ECO:0008006" key="5">
    <source>
        <dbReference type="Google" id="ProtNLM"/>
    </source>
</evidence>
<feature type="compositionally biased region" description="Polar residues" evidence="1">
    <location>
        <begin position="150"/>
        <end position="161"/>
    </location>
</feature>
<feature type="compositionally biased region" description="Polar residues" evidence="1">
    <location>
        <begin position="237"/>
        <end position="270"/>
    </location>
</feature>
<dbReference type="Proteomes" id="UP000268162">
    <property type="component" value="Unassembled WGS sequence"/>
</dbReference>
<sequence>MHFLSTVFIFAHAAAVSALLSGSQKITPHNYVDMGPALDTNPPSCGMAYATLDITRITAVQAMNKATDCGKCLKVVNGADSTRYAYVLAVDTGGRGLDVSTVIYKEIFGQDTDPVEASWSQVDDELCMDIWRNASGSSHTDSQSDSGSQIQVQDKTAPSPSDTDDSQEESEPSDTTSAISTPTSSSLPSVSPTSSTSPPSQTIDITDQDKYSDLPSKYANVALTKETDLATLANDYKQPNANYVPTRPSLTDKSSSDPLQDGQSGSNSSVTALNSSLFTSVVACGLLLSWPTL</sequence>
<dbReference type="EMBL" id="ML002832">
    <property type="protein sequence ID" value="RKP35593.1"/>
    <property type="molecule type" value="Genomic_DNA"/>
</dbReference>
<feature type="chain" id="PRO_5020892178" description="RlpA-like double-psi beta-barrel-protein domain-containing protein-containing protein" evidence="2">
    <location>
        <begin position="19"/>
        <end position="293"/>
    </location>
</feature>
<feature type="compositionally biased region" description="Low complexity" evidence="1">
    <location>
        <begin position="173"/>
        <end position="200"/>
    </location>
</feature>
<dbReference type="AlphaFoldDB" id="A0A4P9ZQC2"/>
<proteinExistence type="predicted"/>
<protein>
    <recommendedName>
        <fullName evidence="5">RlpA-like double-psi beta-barrel-protein domain-containing protein-containing protein</fullName>
    </recommendedName>
</protein>
<organism evidence="3 4">
    <name type="scientific">Dimargaris cristalligena</name>
    <dbReference type="NCBI Taxonomy" id="215637"/>
    <lineage>
        <taxon>Eukaryota</taxon>
        <taxon>Fungi</taxon>
        <taxon>Fungi incertae sedis</taxon>
        <taxon>Zoopagomycota</taxon>
        <taxon>Kickxellomycotina</taxon>
        <taxon>Dimargaritomycetes</taxon>
        <taxon>Dimargaritales</taxon>
        <taxon>Dimargaritaceae</taxon>
        <taxon>Dimargaris</taxon>
    </lineage>
</organism>
<dbReference type="Gene3D" id="2.40.40.10">
    <property type="entry name" value="RlpA-like domain"/>
    <property type="match status" value="1"/>
</dbReference>
<keyword evidence="2" id="KW-0732">Signal</keyword>
<evidence type="ECO:0000256" key="1">
    <source>
        <dbReference type="SAM" id="MobiDB-lite"/>
    </source>
</evidence>
<reference evidence="4" key="1">
    <citation type="journal article" date="2018" name="Nat. Microbiol.">
        <title>Leveraging single-cell genomics to expand the fungal tree of life.</title>
        <authorList>
            <person name="Ahrendt S.R."/>
            <person name="Quandt C.A."/>
            <person name="Ciobanu D."/>
            <person name="Clum A."/>
            <person name="Salamov A."/>
            <person name="Andreopoulos B."/>
            <person name="Cheng J.F."/>
            <person name="Woyke T."/>
            <person name="Pelin A."/>
            <person name="Henrissat B."/>
            <person name="Reynolds N.K."/>
            <person name="Benny G.L."/>
            <person name="Smith M.E."/>
            <person name="James T.Y."/>
            <person name="Grigoriev I.V."/>
        </authorList>
    </citation>
    <scope>NUCLEOTIDE SEQUENCE [LARGE SCALE GENOMIC DNA]</scope>
    <source>
        <strain evidence="4">RSA 468</strain>
    </source>
</reference>
<feature type="compositionally biased region" description="Acidic residues" evidence="1">
    <location>
        <begin position="162"/>
        <end position="172"/>
    </location>
</feature>
<name>A0A4P9ZQC2_9FUNG</name>
<keyword evidence="4" id="KW-1185">Reference proteome</keyword>
<dbReference type="InterPro" id="IPR036908">
    <property type="entry name" value="RlpA-like_sf"/>
</dbReference>
<feature type="signal peptide" evidence="2">
    <location>
        <begin position="1"/>
        <end position="18"/>
    </location>
</feature>